<dbReference type="Proteomes" id="UP000001661">
    <property type="component" value="Chromosome"/>
</dbReference>
<dbReference type="NCBIfam" id="TIGR04223">
    <property type="entry name" value="quorum_AgrD"/>
    <property type="match status" value="1"/>
</dbReference>
<protein>
    <recommendedName>
        <fullName evidence="3">Cyclic lactone autoinducer peptide</fullName>
    </recommendedName>
</protein>
<evidence type="ECO:0008006" key="3">
    <source>
        <dbReference type="Google" id="ProtNLM"/>
    </source>
</evidence>
<evidence type="ECO:0000313" key="2">
    <source>
        <dbReference type="Proteomes" id="UP000001661"/>
    </source>
</evidence>
<evidence type="ECO:0000313" key="1">
    <source>
        <dbReference type="EMBL" id="ADL12132.1"/>
    </source>
</evidence>
<reference evidence="1 2" key="1">
    <citation type="journal article" date="2010" name="Stand. Genomic Sci.">
        <title>Complete genome sequence of Acetohalobium arabaticum type strain (Z-7288).</title>
        <authorList>
            <person name="Sikorski J."/>
            <person name="Lapidus A."/>
            <person name="Chertkov O."/>
            <person name="Lucas S."/>
            <person name="Copeland A."/>
            <person name="Glavina Del Rio T."/>
            <person name="Nolan M."/>
            <person name="Tice H."/>
            <person name="Cheng J.F."/>
            <person name="Han C."/>
            <person name="Brambilla E."/>
            <person name="Pitluck S."/>
            <person name="Liolios K."/>
            <person name="Ivanova N."/>
            <person name="Mavromatis K."/>
            <person name="Mikhailova N."/>
            <person name="Pati A."/>
            <person name="Bruce D."/>
            <person name="Detter C."/>
            <person name="Tapia R."/>
            <person name="Goodwin L."/>
            <person name="Chen A."/>
            <person name="Palaniappan K."/>
            <person name="Land M."/>
            <person name="Hauser L."/>
            <person name="Chang Y.J."/>
            <person name="Jeffries C.D."/>
            <person name="Rohde M."/>
            <person name="Goker M."/>
            <person name="Spring S."/>
            <person name="Woyke T."/>
            <person name="Bristow J."/>
            <person name="Eisen J.A."/>
            <person name="Markowitz V."/>
            <person name="Hugenholtz P."/>
            <person name="Kyrpides N.C."/>
            <person name="Klenk H.P."/>
        </authorList>
    </citation>
    <scope>NUCLEOTIDE SEQUENCE [LARGE SCALE GENOMIC DNA]</scope>
    <source>
        <strain evidence="2">ATCC 49924 / DSM 5501 / Z-7288</strain>
    </source>
</reference>
<keyword evidence="2" id="KW-1185">Reference proteome</keyword>
<dbReference type="HOGENOM" id="CLU_219391_0_0_9"/>
<dbReference type="AlphaFoldDB" id="D9QV73"/>
<name>D9QV73_ACEAZ</name>
<dbReference type="KEGG" id="aar:Acear_0589"/>
<gene>
    <name evidence="1" type="ordered locus">Acear_0589</name>
</gene>
<dbReference type="RefSeq" id="WP_013277578.1">
    <property type="nucleotide sequence ID" value="NC_014378.1"/>
</dbReference>
<accession>D9QV73</accession>
<sequence length="39" mass="4247">MKEAIAKLLKKATKANVASVSGIAYYQPEVPQAVKKEDK</sequence>
<dbReference type="STRING" id="574087.Acear_0589"/>
<dbReference type="InterPro" id="IPR009229">
    <property type="entry name" value="AgrD"/>
</dbReference>
<dbReference type="EMBL" id="CP002105">
    <property type="protein sequence ID" value="ADL12132.1"/>
    <property type="molecule type" value="Genomic_DNA"/>
</dbReference>
<organism evidence="1 2">
    <name type="scientific">Acetohalobium arabaticum (strain ATCC 49924 / DSM 5501 / Z-7288)</name>
    <dbReference type="NCBI Taxonomy" id="574087"/>
    <lineage>
        <taxon>Bacteria</taxon>
        <taxon>Bacillati</taxon>
        <taxon>Bacillota</taxon>
        <taxon>Clostridia</taxon>
        <taxon>Halanaerobiales</taxon>
        <taxon>Halobacteroidaceae</taxon>
        <taxon>Acetohalobium</taxon>
    </lineage>
</organism>
<proteinExistence type="predicted"/>